<comment type="caution">
    <text evidence="1">The sequence shown here is derived from an EMBL/GenBank/DDBJ whole genome shotgun (WGS) entry which is preliminary data.</text>
</comment>
<evidence type="ECO:0000313" key="1">
    <source>
        <dbReference type="EMBL" id="MBH8596411.1"/>
    </source>
</evidence>
<dbReference type="AlphaFoldDB" id="A0A8I1AEJ8"/>
<evidence type="ECO:0000313" key="2">
    <source>
        <dbReference type="Proteomes" id="UP000633619"/>
    </source>
</evidence>
<organism evidence="1 2">
    <name type="scientific">Thermoactinomyces intermedius</name>
    <dbReference type="NCBI Taxonomy" id="2024"/>
    <lineage>
        <taxon>Bacteria</taxon>
        <taxon>Bacillati</taxon>
        <taxon>Bacillota</taxon>
        <taxon>Bacilli</taxon>
        <taxon>Bacillales</taxon>
        <taxon>Thermoactinomycetaceae</taxon>
        <taxon>Thermoactinomyces</taxon>
    </lineage>
</organism>
<name>A0A8I1AEJ8_THEIN</name>
<dbReference type="RefSeq" id="WP_181733059.1">
    <property type="nucleotide sequence ID" value="NZ_JACEIR010000018.1"/>
</dbReference>
<dbReference type="Proteomes" id="UP000633619">
    <property type="component" value="Unassembled WGS sequence"/>
</dbReference>
<accession>A0A8I1AEJ8</accession>
<proteinExistence type="predicted"/>
<protein>
    <submittedName>
        <fullName evidence="1">DUF600 domain-containing protein</fullName>
    </submittedName>
</protein>
<dbReference type="EMBL" id="JAECVW010000016">
    <property type="protein sequence ID" value="MBH8596411.1"/>
    <property type="molecule type" value="Genomic_DNA"/>
</dbReference>
<gene>
    <name evidence="1" type="ORF">I8U20_13990</name>
</gene>
<keyword evidence="2" id="KW-1185">Reference proteome</keyword>
<reference evidence="1 2" key="1">
    <citation type="submission" date="2020-12" db="EMBL/GenBank/DDBJ databases">
        <title>WGS of Thermoactinomyces spp.</title>
        <authorList>
            <person name="Cheng K."/>
        </authorList>
    </citation>
    <scope>NUCLEOTIDE SEQUENCE [LARGE SCALE GENOMIC DNA]</scope>
    <source>
        <strain evidence="2">CICC 10671\DSM 43846</strain>
    </source>
</reference>
<sequence>MEKVFDDYFSELQGEIVAICAEYADYKADEIYIYCSYEDKMYSFNVFYKMNGKVVHKHRLNETLEEGQRERFDVSRERQRSMLKIGLGYLEEIHKKCQEFNRDMPTEIKIHYNAKENKLRARNQYDPVWSDTKELAPPDIFISWFEEVKKANQR</sequence>